<reference evidence="1" key="1">
    <citation type="submission" date="2021-06" db="EMBL/GenBank/DDBJ databases">
        <authorList>
            <person name="Kallberg Y."/>
            <person name="Tangrot J."/>
            <person name="Rosling A."/>
        </authorList>
    </citation>
    <scope>NUCLEOTIDE SEQUENCE</scope>
    <source>
        <strain evidence="1">MA461A</strain>
    </source>
</reference>
<feature type="non-terminal residue" evidence="1">
    <location>
        <position position="71"/>
    </location>
</feature>
<gene>
    <name evidence="1" type="ORF">RPERSI_LOCUS8808</name>
</gene>
<organism evidence="1 2">
    <name type="scientific">Racocetra persica</name>
    <dbReference type="NCBI Taxonomy" id="160502"/>
    <lineage>
        <taxon>Eukaryota</taxon>
        <taxon>Fungi</taxon>
        <taxon>Fungi incertae sedis</taxon>
        <taxon>Mucoromycota</taxon>
        <taxon>Glomeromycotina</taxon>
        <taxon>Glomeromycetes</taxon>
        <taxon>Diversisporales</taxon>
        <taxon>Gigasporaceae</taxon>
        <taxon>Racocetra</taxon>
    </lineage>
</organism>
<name>A0ACA9NXR7_9GLOM</name>
<protein>
    <submittedName>
        <fullName evidence="1">13151_t:CDS:1</fullName>
    </submittedName>
</protein>
<evidence type="ECO:0000313" key="1">
    <source>
        <dbReference type="EMBL" id="CAG8674017.1"/>
    </source>
</evidence>
<sequence>MLDLYQVLYAHSFQLELHFGHHSQAYESLGISQFVSIFMVLSGSDHWSTFFGGTTFAGQRLLLKNLQDKSF</sequence>
<comment type="caution">
    <text evidence="1">The sequence shown here is derived from an EMBL/GenBank/DDBJ whole genome shotgun (WGS) entry which is preliminary data.</text>
</comment>
<dbReference type="EMBL" id="CAJVQC010016168">
    <property type="protein sequence ID" value="CAG8674017.1"/>
    <property type="molecule type" value="Genomic_DNA"/>
</dbReference>
<accession>A0ACA9NXR7</accession>
<evidence type="ECO:0000313" key="2">
    <source>
        <dbReference type="Proteomes" id="UP000789920"/>
    </source>
</evidence>
<keyword evidence="2" id="KW-1185">Reference proteome</keyword>
<dbReference type="Proteomes" id="UP000789920">
    <property type="component" value="Unassembled WGS sequence"/>
</dbReference>
<proteinExistence type="predicted"/>